<dbReference type="EC" id="3.1.1.29" evidence="1"/>
<name>A0A7D8Z8K8_VANHU</name>
<dbReference type="OrthoDB" id="201213at2759"/>
<dbReference type="Pfam" id="PF01981">
    <property type="entry name" value="PTH2"/>
    <property type="match status" value="1"/>
</dbReference>
<dbReference type="AlphaFoldDB" id="A0A7D8Z8K8"/>
<organism evidence="4 5">
    <name type="scientific">Vanrija humicola</name>
    <name type="common">Yeast</name>
    <name type="synonym">Cryptococcus humicola</name>
    <dbReference type="NCBI Taxonomy" id="5417"/>
    <lineage>
        <taxon>Eukaryota</taxon>
        <taxon>Fungi</taxon>
        <taxon>Dikarya</taxon>
        <taxon>Basidiomycota</taxon>
        <taxon>Agaricomycotina</taxon>
        <taxon>Tremellomycetes</taxon>
        <taxon>Trichosporonales</taxon>
        <taxon>Trichosporonaceae</taxon>
        <taxon>Vanrija</taxon>
    </lineage>
</organism>
<protein>
    <recommendedName>
        <fullName evidence="1">peptidyl-tRNA hydrolase</fullName>
        <ecNumber evidence="1">3.1.1.29</ecNumber>
    </recommendedName>
</protein>
<dbReference type="InterPro" id="IPR023476">
    <property type="entry name" value="Pep_tRNA_hydro_II_dom_sf"/>
</dbReference>
<sequence length="146" mass="15574">MSSETPAAGSTPAAATSAPKPTGLVMQIILRRDLVTELGWPLGPMMAQAAHAASAVQHRYASHESMQRYLAGDDGRGWEGMRKAVLEVPDGPALEALADRLEAAGIPAHLWIEEPEHTPTALALVPNKRPKALKKILDEAGATLWK</sequence>
<dbReference type="SUPFAM" id="SSF102462">
    <property type="entry name" value="Peptidyl-tRNA hydrolase II"/>
    <property type="match status" value="1"/>
</dbReference>
<dbReference type="GO" id="GO:0004045">
    <property type="term" value="F:peptidyl-tRNA hydrolase activity"/>
    <property type="evidence" value="ECO:0007669"/>
    <property type="project" value="UniProtKB-EC"/>
</dbReference>
<reference evidence="4 5" key="1">
    <citation type="journal article" date="2019" name="PLoS Genet.">
        <title>Convergent evolution of linked mating-type loci in basidiomycete fungi.</title>
        <authorList>
            <person name="Sun S."/>
            <person name="Coelho M.A."/>
            <person name="Heitman J."/>
            <person name="Nowrousian M."/>
        </authorList>
    </citation>
    <scope>NUCLEOTIDE SEQUENCE [LARGE SCALE GENOMIC DNA]</scope>
    <source>
        <strain evidence="4 5">CBS 4282</strain>
    </source>
</reference>
<dbReference type="PANTHER" id="PTHR46194:SF1">
    <property type="entry name" value="PEPTIDYL-TRNA HYDROLASE PTRHD1-RELATED"/>
    <property type="match status" value="1"/>
</dbReference>
<evidence type="ECO:0000313" key="4">
    <source>
        <dbReference type="EMBL" id="TXT09025.1"/>
    </source>
</evidence>
<dbReference type="InterPro" id="IPR002833">
    <property type="entry name" value="PTH2"/>
</dbReference>
<dbReference type="InterPro" id="IPR042237">
    <property type="entry name" value="PTRHD1"/>
</dbReference>
<dbReference type="Gene3D" id="3.40.1490.10">
    <property type="entry name" value="Bit1"/>
    <property type="match status" value="1"/>
</dbReference>
<comment type="catalytic activity">
    <reaction evidence="3">
        <text>an N-acyl-L-alpha-aminoacyl-tRNA + H2O = an N-acyl-L-amino acid + a tRNA + H(+)</text>
        <dbReference type="Rhea" id="RHEA:54448"/>
        <dbReference type="Rhea" id="RHEA-COMP:10123"/>
        <dbReference type="Rhea" id="RHEA-COMP:13883"/>
        <dbReference type="ChEBI" id="CHEBI:15377"/>
        <dbReference type="ChEBI" id="CHEBI:15378"/>
        <dbReference type="ChEBI" id="CHEBI:59874"/>
        <dbReference type="ChEBI" id="CHEBI:78442"/>
        <dbReference type="ChEBI" id="CHEBI:138191"/>
        <dbReference type="EC" id="3.1.1.29"/>
    </reaction>
</comment>
<evidence type="ECO:0000256" key="1">
    <source>
        <dbReference type="ARBA" id="ARBA00013260"/>
    </source>
</evidence>
<evidence type="ECO:0000256" key="3">
    <source>
        <dbReference type="ARBA" id="ARBA00048707"/>
    </source>
</evidence>
<dbReference type="PANTHER" id="PTHR46194">
    <property type="entry name" value="PEPTIDYL-TRNA HYDROLASE PTRHD1-RELATED"/>
    <property type="match status" value="1"/>
</dbReference>
<proteinExistence type="predicted"/>
<dbReference type="Proteomes" id="UP000473826">
    <property type="component" value="Unassembled WGS sequence"/>
</dbReference>
<accession>A0A7D8Z8K8</accession>
<keyword evidence="2" id="KW-0378">Hydrolase</keyword>
<evidence type="ECO:0000313" key="5">
    <source>
        <dbReference type="Proteomes" id="UP000473826"/>
    </source>
</evidence>
<evidence type="ECO:0000256" key="2">
    <source>
        <dbReference type="ARBA" id="ARBA00022801"/>
    </source>
</evidence>
<keyword evidence="5" id="KW-1185">Reference proteome</keyword>
<dbReference type="EMBL" id="QKWK01000006">
    <property type="protein sequence ID" value="TXT09025.1"/>
    <property type="molecule type" value="Genomic_DNA"/>
</dbReference>
<comment type="caution">
    <text evidence="4">The sequence shown here is derived from an EMBL/GenBank/DDBJ whole genome shotgun (WGS) entry which is preliminary data.</text>
</comment>
<gene>
    <name evidence="4" type="ORF">VHUM_02499</name>
</gene>